<proteinExistence type="predicted"/>
<feature type="region of interest" description="Disordered" evidence="1">
    <location>
        <begin position="250"/>
        <end position="275"/>
    </location>
</feature>
<evidence type="ECO:0000259" key="3">
    <source>
        <dbReference type="Pfam" id="PF20789"/>
    </source>
</evidence>
<feature type="domain" description="Acyl-CoA thioesterase-like N-terminal HotDog" evidence="2">
    <location>
        <begin position="31"/>
        <end position="114"/>
    </location>
</feature>
<dbReference type="InterPro" id="IPR029069">
    <property type="entry name" value="HotDog_dom_sf"/>
</dbReference>
<dbReference type="InterPro" id="IPR042171">
    <property type="entry name" value="Acyl-CoA_hotdog"/>
</dbReference>
<name>A0ABV5V8V4_9ACTN</name>
<dbReference type="Pfam" id="PF13622">
    <property type="entry name" value="4HBT_3"/>
    <property type="match status" value="1"/>
</dbReference>
<protein>
    <submittedName>
        <fullName evidence="4">Thioesterase family protein</fullName>
    </submittedName>
</protein>
<accession>A0ABV5V8V4</accession>
<organism evidence="4 5">
    <name type="scientific">Streptomyces thermocoprophilus</name>
    <dbReference type="NCBI Taxonomy" id="78356"/>
    <lineage>
        <taxon>Bacteria</taxon>
        <taxon>Bacillati</taxon>
        <taxon>Actinomycetota</taxon>
        <taxon>Actinomycetes</taxon>
        <taxon>Kitasatosporales</taxon>
        <taxon>Streptomycetaceae</taxon>
        <taxon>Streptomyces</taxon>
    </lineage>
</organism>
<sequence>MTSDTDTATGSYYTRTEDGRYRPTAHAGGAWGPDEQHFSPLGGLVAHALERRLAERPGGEGLFISRVSYDILGRLALDDCEIEVETVRPGRTIELLEATARIGGRAVVRARAWLLAAHDTEAVAGVSAEPLTPPEELEPWRMSDLWSGGYIASVDVRPVFPSRPGRGAVWVSTPLSLVAGEPVGPLASYLALVDTANGIAVRQHPDKWMFPNVDLTVHLYRQPVPGWTGLDTTVCFGPAGQGLTSSVLHDRNGPVGHASQILTVRPQPGPPREGR</sequence>
<dbReference type="RefSeq" id="WP_247463536.1">
    <property type="nucleotide sequence ID" value="NZ_JBHMAR010000002.1"/>
</dbReference>
<comment type="caution">
    <text evidence="4">The sequence shown here is derived from an EMBL/GenBank/DDBJ whole genome shotgun (WGS) entry which is preliminary data.</text>
</comment>
<reference evidence="4 5" key="1">
    <citation type="submission" date="2024-09" db="EMBL/GenBank/DDBJ databases">
        <authorList>
            <person name="Sun Q."/>
            <person name="Mori K."/>
        </authorList>
    </citation>
    <scope>NUCLEOTIDE SEQUENCE [LARGE SCALE GENOMIC DNA]</scope>
    <source>
        <strain evidence="4 5">JCM 10918</strain>
    </source>
</reference>
<dbReference type="Gene3D" id="2.40.160.210">
    <property type="entry name" value="Acyl-CoA thioesterase, double hotdog domain"/>
    <property type="match status" value="1"/>
</dbReference>
<dbReference type="InterPro" id="IPR049450">
    <property type="entry name" value="ACOT8-like_C"/>
</dbReference>
<dbReference type="Pfam" id="PF20789">
    <property type="entry name" value="4HBT_3C"/>
    <property type="match status" value="1"/>
</dbReference>
<feature type="region of interest" description="Disordered" evidence="1">
    <location>
        <begin position="1"/>
        <end position="33"/>
    </location>
</feature>
<dbReference type="InterPro" id="IPR049449">
    <property type="entry name" value="TesB_ACOT8-like_N"/>
</dbReference>
<feature type="domain" description="Acyl-CoA thioesterase-like C-terminal" evidence="3">
    <location>
        <begin position="134"/>
        <end position="264"/>
    </location>
</feature>
<dbReference type="SUPFAM" id="SSF54637">
    <property type="entry name" value="Thioesterase/thiol ester dehydrase-isomerase"/>
    <property type="match status" value="1"/>
</dbReference>
<feature type="compositionally biased region" description="Polar residues" evidence="1">
    <location>
        <begin position="1"/>
        <end position="14"/>
    </location>
</feature>
<evidence type="ECO:0000259" key="2">
    <source>
        <dbReference type="Pfam" id="PF13622"/>
    </source>
</evidence>
<keyword evidence="5" id="KW-1185">Reference proteome</keyword>
<gene>
    <name evidence="4" type="ORF">ACFFRO_03625</name>
</gene>
<evidence type="ECO:0000256" key="1">
    <source>
        <dbReference type="SAM" id="MobiDB-lite"/>
    </source>
</evidence>
<evidence type="ECO:0000313" key="4">
    <source>
        <dbReference type="EMBL" id="MFB9734238.1"/>
    </source>
</evidence>
<dbReference type="EMBL" id="JBHMAR010000002">
    <property type="protein sequence ID" value="MFB9734238.1"/>
    <property type="molecule type" value="Genomic_DNA"/>
</dbReference>
<evidence type="ECO:0000313" key="5">
    <source>
        <dbReference type="Proteomes" id="UP001589703"/>
    </source>
</evidence>
<dbReference type="Proteomes" id="UP001589703">
    <property type="component" value="Unassembled WGS sequence"/>
</dbReference>